<dbReference type="SMART" id="SM00849">
    <property type="entry name" value="Lactamase_B"/>
    <property type="match status" value="1"/>
</dbReference>
<keyword evidence="3" id="KW-0547">Nucleotide-binding</keyword>
<dbReference type="PANTHER" id="PTHR42921">
    <property type="entry name" value="ACETOACETYL-COA SYNTHETASE"/>
    <property type="match status" value="1"/>
</dbReference>
<dbReference type="NCBIfam" id="TIGR01217">
    <property type="entry name" value="ac_ac_CoA_syn"/>
    <property type="match status" value="1"/>
</dbReference>
<dbReference type="Gene3D" id="3.30.300.30">
    <property type="match status" value="1"/>
</dbReference>
<dbReference type="PROSITE" id="PS00455">
    <property type="entry name" value="AMP_BINDING"/>
    <property type="match status" value="1"/>
</dbReference>
<dbReference type="GO" id="GO:0006629">
    <property type="term" value="P:lipid metabolic process"/>
    <property type="evidence" value="ECO:0007669"/>
    <property type="project" value="InterPro"/>
</dbReference>
<evidence type="ECO:0000256" key="3">
    <source>
        <dbReference type="ARBA" id="ARBA00022741"/>
    </source>
</evidence>
<evidence type="ECO:0000313" key="6">
    <source>
        <dbReference type="EMBL" id="NMN98374.1"/>
    </source>
</evidence>
<accession>A0A848KN50</accession>
<reference evidence="6 7" key="1">
    <citation type="submission" date="2019-05" db="EMBL/GenBank/DDBJ databases">
        <authorList>
            <person name="Lee S.D."/>
        </authorList>
    </citation>
    <scope>NUCLEOTIDE SEQUENCE [LARGE SCALE GENOMIC DNA]</scope>
    <source>
        <strain evidence="6 7">YC2-7</strain>
    </source>
</reference>
<keyword evidence="7" id="KW-1185">Reference proteome</keyword>
<evidence type="ECO:0000259" key="5">
    <source>
        <dbReference type="SMART" id="SM00849"/>
    </source>
</evidence>
<dbReference type="InterPro" id="IPR000873">
    <property type="entry name" value="AMP-dep_synth/lig_dom"/>
</dbReference>
<dbReference type="EC" id="6.2.1.16" evidence="6"/>
<dbReference type="InterPro" id="IPR001279">
    <property type="entry name" value="Metallo-B-lactamas"/>
</dbReference>
<dbReference type="Gene3D" id="3.40.50.12780">
    <property type="entry name" value="N-terminal domain of ligase-like"/>
    <property type="match status" value="1"/>
</dbReference>
<dbReference type="SUPFAM" id="SSF56801">
    <property type="entry name" value="Acetyl-CoA synthetase-like"/>
    <property type="match status" value="1"/>
</dbReference>
<dbReference type="EMBL" id="VCQU01000010">
    <property type="protein sequence ID" value="NMN98374.1"/>
    <property type="molecule type" value="Genomic_DNA"/>
</dbReference>
<dbReference type="InterPro" id="IPR032387">
    <property type="entry name" value="ACAS_N"/>
</dbReference>
<name>A0A848KN50_9NOCA</name>
<dbReference type="InterPro" id="IPR036866">
    <property type="entry name" value="RibonucZ/Hydroxyglut_hydro"/>
</dbReference>
<dbReference type="InterPro" id="IPR020845">
    <property type="entry name" value="AMP-binding_CS"/>
</dbReference>
<evidence type="ECO:0000256" key="1">
    <source>
        <dbReference type="ARBA" id="ARBA00006432"/>
    </source>
</evidence>
<gene>
    <name evidence="6" type="ORF">FGL95_25340</name>
</gene>
<dbReference type="SUPFAM" id="SSF56281">
    <property type="entry name" value="Metallo-hydrolase/oxidoreductase"/>
    <property type="match status" value="1"/>
</dbReference>
<dbReference type="Proteomes" id="UP000535543">
    <property type="component" value="Unassembled WGS sequence"/>
</dbReference>
<dbReference type="GO" id="GO:0030729">
    <property type="term" value="F:acetoacetate-CoA ligase activity"/>
    <property type="evidence" value="ECO:0007669"/>
    <property type="project" value="UniProtKB-EC"/>
</dbReference>
<dbReference type="InterPro" id="IPR005914">
    <property type="entry name" value="Acac_CoA_synth"/>
</dbReference>
<evidence type="ECO:0000256" key="2">
    <source>
        <dbReference type="ARBA" id="ARBA00022598"/>
    </source>
</evidence>
<proteinExistence type="inferred from homology"/>
<dbReference type="Gene3D" id="3.60.15.10">
    <property type="entry name" value="Ribonuclease Z/Hydroxyacylglutathione hydrolase-like"/>
    <property type="match status" value="1"/>
</dbReference>
<keyword evidence="4" id="KW-0067">ATP-binding</keyword>
<organism evidence="6 7">
    <name type="scientific">Antrihabitans stalactiti</name>
    <dbReference type="NCBI Taxonomy" id="2584121"/>
    <lineage>
        <taxon>Bacteria</taxon>
        <taxon>Bacillati</taxon>
        <taxon>Actinomycetota</taxon>
        <taxon>Actinomycetes</taxon>
        <taxon>Mycobacteriales</taxon>
        <taxon>Nocardiaceae</taxon>
        <taxon>Antrihabitans</taxon>
    </lineage>
</organism>
<dbReference type="InterPro" id="IPR042099">
    <property type="entry name" value="ANL_N_sf"/>
</dbReference>
<dbReference type="AlphaFoldDB" id="A0A848KN50"/>
<keyword evidence="2 6" id="KW-0436">Ligase</keyword>
<sequence>MDIGMDATLELSSIGPGDVAWSPSAERIASARISDFIDWLQATGRFEATSYQALWDWSVTSSEEFWASLKEYFGVRMTGVGPVLATREMPFAEWFPGRRLNYVDTVLSHAQSSRPAIIDDSEPGGPGPRTISWTELARQVSALSSWLRDRGVGEGDCVVGYLPNVAEAVIAFLATASVGATWSCCGQDYQPEAVIDRLGQLGPVVLVMADGYRFGGREVDRLAALPALQAGMPTLREVLVVGRLHAGTSLPAGTTPWVDAVSGDGVAMTPAHVRFDHPLWVLFSSGTTGKPKGFVHGHGGIVLEHLKALALHLDLGPSDTYLWYTSPSWMVWNSLVSGLLVGATIVCYDGSPSHPTDDALWALAARHEVTVLGTSPAYLQACARAGRSPGADHDLHRLRVIGATGSVVPPEQHSWVADHVGRDVPLASVTGGTDVASGFAGFVPILPVRAGEITSAYLGVALDSWGADGRSLRDTVGELVVTQPMPSMPTRFWDDGDGVRYREAYFESYPGVWRHGDWITITERNTVIVHGRSDSTLNRNGVRFGTADIYRVVEELPEVEEALVIGAEQENGEYWMPLFVALSDHADLDDALRERILRRIREAVSSRVVPDDVIVVRAIPHTRTGKKLEVPVKRILQGNDVAAVAEARSIDDPSLLETFARYAATRAAAPPACPRPKHPTWRYIMNTDIRPPATAASPIRATVYVGRWPEIPAGDFPEIPRGKFSPTTATLVSGPTEAVLIDAQYLKDDVRDLGDLIERTGKRLTTIYVTHAHADHYLGIGPLMERFPDAKCVALPHVVEAMKESMEMQRQQWGMLFGDACVVSDSLPDPIDDTTLYVDGSPLNIVEVKQADIHPTTIVHIPQIDVVVAGDSIYNEIHPMLGLSTPEEWQDWLETVDLVEKLAPKVIVAGHRRPDGDDHAVESMIAETRAYIHDFAAAYEVANDAEDLVRIMSAKYPGHGNLWTLQFSAMSAIQLRDAGTTAADVLPQGSSA</sequence>
<evidence type="ECO:0000256" key="4">
    <source>
        <dbReference type="ARBA" id="ARBA00022840"/>
    </source>
</evidence>
<protein>
    <submittedName>
        <fullName evidence="6">Acetoacetate--CoA ligase</fullName>
        <ecNumber evidence="6">6.2.1.16</ecNumber>
    </submittedName>
</protein>
<reference evidence="6 7" key="2">
    <citation type="submission" date="2020-06" db="EMBL/GenBank/DDBJ databases">
        <title>Antribacter stalactiti gen. nov., sp. nov., a new member of the family Nacardiaceae isolated from a cave.</title>
        <authorList>
            <person name="Kim I.S."/>
        </authorList>
    </citation>
    <scope>NUCLEOTIDE SEQUENCE [LARGE SCALE GENOMIC DNA]</scope>
    <source>
        <strain evidence="6 7">YC2-7</strain>
    </source>
</reference>
<feature type="domain" description="Metallo-beta-lactamase" evidence="5">
    <location>
        <begin position="726"/>
        <end position="911"/>
    </location>
</feature>
<evidence type="ECO:0000313" key="7">
    <source>
        <dbReference type="Proteomes" id="UP000535543"/>
    </source>
</evidence>
<dbReference type="Pfam" id="PF00501">
    <property type="entry name" value="AMP-binding"/>
    <property type="match status" value="1"/>
</dbReference>
<comment type="caution">
    <text evidence="6">The sequence shown here is derived from an EMBL/GenBank/DDBJ whole genome shotgun (WGS) entry which is preliminary data.</text>
</comment>
<dbReference type="InterPro" id="IPR045851">
    <property type="entry name" value="AMP-bd_C_sf"/>
</dbReference>
<dbReference type="InterPro" id="IPR025110">
    <property type="entry name" value="AMP-bd_C"/>
</dbReference>
<dbReference type="Pfam" id="PF00753">
    <property type="entry name" value="Lactamase_B"/>
    <property type="match status" value="1"/>
</dbReference>
<comment type="similarity">
    <text evidence="1">Belongs to the ATP-dependent AMP-binding enzyme family.</text>
</comment>
<dbReference type="NCBIfam" id="NF002937">
    <property type="entry name" value="PRK03584.1"/>
    <property type="match status" value="1"/>
</dbReference>
<dbReference type="GO" id="GO:0005524">
    <property type="term" value="F:ATP binding"/>
    <property type="evidence" value="ECO:0007669"/>
    <property type="project" value="UniProtKB-KW"/>
</dbReference>
<dbReference type="CDD" id="cd07739">
    <property type="entry name" value="metallo-hydrolase-like_MBL-fold"/>
    <property type="match status" value="1"/>
</dbReference>
<dbReference type="Pfam" id="PF13193">
    <property type="entry name" value="AMP-binding_C"/>
    <property type="match status" value="1"/>
</dbReference>
<dbReference type="Pfam" id="PF16177">
    <property type="entry name" value="ACAS_N"/>
    <property type="match status" value="1"/>
</dbReference>
<dbReference type="PANTHER" id="PTHR42921:SF1">
    <property type="entry name" value="ACETOACETYL-COA SYNTHETASE"/>
    <property type="match status" value="1"/>
</dbReference>